<dbReference type="PROSITE" id="PS00578">
    <property type="entry name" value="RIBOSOMAL_S6E"/>
    <property type="match status" value="1"/>
</dbReference>
<evidence type="ECO:0000259" key="29">
    <source>
        <dbReference type="PROSITE" id="PS50181"/>
    </source>
</evidence>
<dbReference type="InterPro" id="IPR020472">
    <property type="entry name" value="WD40_PAC1"/>
</dbReference>
<comment type="similarity">
    <text evidence="4">Belongs to the eukaryotic ribosomal protein eS6 family.</text>
</comment>
<dbReference type="Pfam" id="PF16363">
    <property type="entry name" value="GDP_Man_Dehyd"/>
    <property type="match status" value="1"/>
</dbReference>
<evidence type="ECO:0000256" key="5">
    <source>
        <dbReference type="ARBA" id="ARBA00012290"/>
    </source>
</evidence>
<feature type="repeat" description="WD" evidence="26">
    <location>
        <begin position="896"/>
        <end position="935"/>
    </location>
</feature>
<dbReference type="Gene3D" id="3.40.50.720">
    <property type="entry name" value="NAD(P)-binding Rossmann-like Domain"/>
    <property type="match status" value="2"/>
</dbReference>
<comment type="similarity">
    <text evidence="3">Belongs to the NAD(P)-dependent epimerase/dehydratase family. UDP-glucuronic acid decarboxylase subfamily.</text>
</comment>
<evidence type="ECO:0000256" key="14">
    <source>
        <dbReference type="ARBA" id="ARBA00022989"/>
    </source>
</evidence>
<dbReference type="Gene3D" id="1.20.1280.50">
    <property type="match status" value="1"/>
</dbReference>
<dbReference type="SMART" id="SM00320">
    <property type="entry name" value="WD40"/>
    <property type="match status" value="7"/>
</dbReference>
<dbReference type="GO" id="GO:0006412">
    <property type="term" value="P:translation"/>
    <property type="evidence" value="ECO:0007669"/>
    <property type="project" value="InterPro"/>
</dbReference>
<keyword evidence="31" id="KW-1185">Reference proteome</keyword>
<dbReference type="Proteomes" id="UP000183832">
    <property type="component" value="Unassembled WGS sequence"/>
</dbReference>
<dbReference type="PROSITE" id="PS50294">
    <property type="entry name" value="WD_REPEATS_REGION"/>
    <property type="match status" value="5"/>
</dbReference>
<dbReference type="SMART" id="SM00256">
    <property type="entry name" value="FBOX"/>
    <property type="match status" value="1"/>
</dbReference>
<keyword evidence="19" id="KW-0456">Lyase</keyword>
<dbReference type="GO" id="GO:0003735">
    <property type="term" value="F:structural constituent of ribosome"/>
    <property type="evidence" value="ECO:0007669"/>
    <property type="project" value="InterPro"/>
</dbReference>
<dbReference type="GO" id="GO:1990904">
    <property type="term" value="C:ribonucleoprotein complex"/>
    <property type="evidence" value="ECO:0007669"/>
    <property type="project" value="UniProtKB-KW"/>
</dbReference>
<feature type="repeat" description="WD" evidence="26">
    <location>
        <begin position="1108"/>
        <end position="1138"/>
    </location>
</feature>
<dbReference type="FunFam" id="3.40.50.720:FF:000065">
    <property type="entry name" value="UDP-glucuronic acid decarboxylase 1"/>
    <property type="match status" value="1"/>
</dbReference>
<dbReference type="EMBL" id="CVRI01000045">
    <property type="protein sequence ID" value="CRK96943.1"/>
    <property type="molecule type" value="Genomic_DNA"/>
</dbReference>
<sequence length="1182" mass="134294">MFHYLFQLNVSYPSTGAQKTFEVVDDHKLRMFYDKRIGAEVEADHLGDEWKGYIFRVAGGNDKQGFPMKQGVLTNTRVRLLLKKGHSCYRPRRTGERKRKSVRGCIVDQNLSALALIVIRKGEQEVPGLTDINVPRRLGPKRASHIRKLFNLTKEDDVRKYVIKRPLPLKEGKKQRFQAPKIQRLVTPVVLQRKRHRLALKKKRVESRKEAEAEYAKLLAQRRRDEKLRRRTRSASIRESKSSISSDKDKKEVKKPEVKKAEPAKKVVDAKKAPAPAKKATDAKKAVEKKPEVKKADAKKTEAKKPAPAPAKKAAAAPEKKAEAKKAPEPAKKAAAAPAKAPAKKPAPTKPSSVFSLYRSLSADDSNRIENVVEPEYGLSSMKLKREENELENAQLKIRKLEDRILELENRIPKKYDEVKFLNYQNRKRILITGGAGFVGSHLVDHLMRKGHEVVVADNFFTGRKNNVADWIGHVNFELIHHDIVNPLFIEVDEIYHLASPASPIHYMYNPVKTIKTNTLGTINMLGLARRVGAKILIASTSEVYGDPDVHPQPETYWGHVNPIGPRACYDEGKRVAETLSYAYAKQEKVNVRVARIFNTYGPRMHMNDGRVVGNFILQALRNEPLTVYGNGKQTRSFQYVSDLVDGLVALMNSNYTQPVNLGNPQEHTIFEFAEIIRDIIGSKNPILEMPAVEDDPQRRRPDISRAKKVLGWEPRVSLKEGLKKTIEYFKMELETQKLEFTSTILYDPARKKEPTTQYQKERDKCLATFSNWNDDEQVDFVEHLLSQMCHYQHGHINAYLKPMLQRDFISLLPKKGLDHVADNILSYLDADSLFAAELVSKEWNRVISEGMLWKKLIERKGVYCLQYDDNKIVSGLRDNTIKIWDRHTLQCNTILTGHTGSVLCLQYDDKVIISGSSDSTVRVWDVKTGEMTNTLIHHCEAVLHLRFNNGMMVTCSKDRSIAVWDMTSPKEITLRRVLVGHRAAVNVVDFDEKYIVSASGDRTIKVWSTSSCEFIRTLNGHKRGIACLQYRDRLVVSGSSDNSIRLWDIECGACLRVLEGHEELVRCIRFDSKRIVSGAYDGKIKVWDLVAAMDPRAQPNSLCIKTLTEHTGRVFRLQFDEFQIVSSSHDDTILIWDFLNYSQDNPEELSTTIRNNSSDALVNSLNGSGDAAGNRSPSPME</sequence>
<feature type="domain" description="F-box" evidence="29">
    <location>
        <begin position="819"/>
        <end position="857"/>
    </location>
</feature>
<dbReference type="InterPro" id="IPR001680">
    <property type="entry name" value="WD40_rpt"/>
</dbReference>
<dbReference type="InterPro" id="IPR018282">
    <property type="entry name" value="Ribosomal_eS6_CS"/>
</dbReference>
<keyword evidence="27" id="KW-0175">Coiled coil</keyword>
<evidence type="ECO:0000256" key="24">
    <source>
        <dbReference type="ARBA" id="ARBA00037859"/>
    </source>
</evidence>
<dbReference type="SMART" id="SM01028">
    <property type="entry name" value="Beta-TrCP_D"/>
    <property type="match status" value="1"/>
</dbReference>
<dbReference type="Gene3D" id="2.130.10.10">
    <property type="entry name" value="YVTN repeat-like/Quinoprotein amine dehydrogenase"/>
    <property type="match status" value="1"/>
</dbReference>
<dbReference type="InterPro" id="IPR021977">
    <property type="entry name" value="Beta-TrCP_D"/>
</dbReference>
<keyword evidence="14" id="KW-1133">Transmembrane helix</keyword>
<evidence type="ECO:0000256" key="1">
    <source>
        <dbReference type="ARBA" id="ARBA00004323"/>
    </source>
</evidence>
<keyword evidence="10" id="KW-0833">Ubl conjugation pathway</keyword>
<comment type="subcellular location">
    <subcellularLocation>
        <location evidence="1">Golgi apparatus membrane</location>
        <topology evidence="1">Single-pass type II membrane protein</topology>
    </subcellularLocation>
    <subcellularLocation>
        <location evidence="24">Golgi apparatus</location>
        <location evidence="24">Golgi stack membrane</location>
    </subcellularLocation>
</comment>
<feature type="compositionally biased region" description="Basic and acidic residues" evidence="28">
    <location>
        <begin position="318"/>
        <end position="332"/>
    </location>
</feature>
<keyword evidence="11" id="KW-0210">Decarboxylase</keyword>
<evidence type="ECO:0000256" key="12">
    <source>
        <dbReference type="ARBA" id="ARBA00022968"/>
    </source>
</evidence>
<evidence type="ECO:0000256" key="9">
    <source>
        <dbReference type="ARBA" id="ARBA00022737"/>
    </source>
</evidence>
<dbReference type="PROSITE" id="PS50082">
    <property type="entry name" value="WD_REPEATS_2"/>
    <property type="match status" value="7"/>
</dbReference>
<dbReference type="GO" id="GO:0005840">
    <property type="term" value="C:ribosome"/>
    <property type="evidence" value="ECO:0007669"/>
    <property type="project" value="UniProtKB-KW"/>
</dbReference>
<dbReference type="CDD" id="cd00200">
    <property type="entry name" value="WD40"/>
    <property type="match status" value="1"/>
</dbReference>
<dbReference type="PRINTS" id="PR00320">
    <property type="entry name" value="GPROTEINBRPT"/>
</dbReference>
<keyword evidence="13" id="KW-0689">Ribosomal protein</keyword>
<protein>
    <recommendedName>
        <fullName evidence="22">Small ribosomal subunit protein eS6</fullName>
        <ecNumber evidence="5">4.1.1.35</ecNumber>
    </recommendedName>
    <alternativeName>
        <fullName evidence="23">40S ribosomal protein S6</fullName>
    </alternativeName>
    <alternativeName>
        <fullName evidence="21">UDP-glucuronate decarboxylase 1</fullName>
    </alternativeName>
    <alternativeName>
        <fullName evidence="6">UDP-glucuronic acid decarboxylase 1</fullName>
    </alternativeName>
</protein>
<dbReference type="SUPFAM" id="SSF50978">
    <property type="entry name" value="WD40 repeat-like"/>
    <property type="match status" value="1"/>
</dbReference>
<dbReference type="Pfam" id="PF12125">
    <property type="entry name" value="Beta-TrCP_D"/>
    <property type="match status" value="1"/>
</dbReference>
<evidence type="ECO:0000256" key="10">
    <source>
        <dbReference type="ARBA" id="ARBA00022786"/>
    </source>
</evidence>
<reference evidence="30 31" key="1">
    <citation type="submission" date="2015-04" db="EMBL/GenBank/DDBJ databases">
        <authorList>
            <person name="Syromyatnikov M.Y."/>
            <person name="Popov V.N."/>
        </authorList>
    </citation>
    <scope>NUCLEOTIDE SEQUENCE [LARGE SCALE GENOMIC DNA]</scope>
</reference>
<name>A0A1J1I9I5_9DIPT</name>
<keyword evidence="16" id="KW-0333">Golgi apparatus</keyword>
<dbReference type="STRING" id="568069.A0A1J1I9I5"/>
<dbReference type="InterPro" id="IPR001810">
    <property type="entry name" value="F-box_dom"/>
</dbReference>
<accession>A0A1J1I9I5</accession>
<dbReference type="PANTHER" id="PTHR14604">
    <property type="entry name" value="WD40 REPEAT PF20"/>
    <property type="match status" value="1"/>
</dbReference>
<dbReference type="InterPro" id="IPR036322">
    <property type="entry name" value="WD40_repeat_dom_sf"/>
</dbReference>
<evidence type="ECO:0000256" key="6">
    <source>
        <dbReference type="ARBA" id="ARBA00018816"/>
    </source>
</evidence>
<evidence type="ECO:0000313" key="30">
    <source>
        <dbReference type="EMBL" id="CRK96943.1"/>
    </source>
</evidence>
<dbReference type="Pfam" id="PF01092">
    <property type="entry name" value="Ribosomal_S6e"/>
    <property type="match status" value="1"/>
</dbReference>
<feature type="repeat" description="WD" evidence="26">
    <location>
        <begin position="869"/>
        <end position="886"/>
    </location>
</feature>
<keyword evidence="20" id="KW-0687">Ribonucleoprotein</keyword>
<feature type="repeat" description="WD" evidence="26">
    <location>
        <begin position="979"/>
        <end position="1018"/>
    </location>
</feature>
<dbReference type="InterPro" id="IPR015943">
    <property type="entry name" value="WD40/YVTN_repeat-like_dom_sf"/>
</dbReference>
<dbReference type="Gene3D" id="6.10.250.1840">
    <property type="match status" value="1"/>
</dbReference>
<dbReference type="Pfam" id="PF12937">
    <property type="entry name" value="F-box-like"/>
    <property type="match status" value="1"/>
</dbReference>
<organism evidence="30 31">
    <name type="scientific">Clunio marinus</name>
    <dbReference type="NCBI Taxonomy" id="568069"/>
    <lineage>
        <taxon>Eukaryota</taxon>
        <taxon>Metazoa</taxon>
        <taxon>Ecdysozoa</taxon>
        <taxon>Arthropoda</taxon>
        <taxon>Hexapoda</taxon>
        <taxon>Insecta</taxon>
        <taxon>Pterygota</taxon>
        <taxon>Neoptera</taxon>
        <taxon>Endopterygota</taxon>
        <taxon>Diptera</taxon>
        <taxon>Nematocera</taxon>
        <taxon>Chironomoidea</taxon>
        <taxon>Chironomidae</taxon>
        <taxon>Clunio</taxon>
    </lineage>
</organism>
<evidence type="ECO:0000256" key="18">
    <source>
        <dbReference type="ARBA" id="ARBA00023180"/>
    </source>
</evidence>
<evidence type="ECO:0000256" key="8">
    <source>
        <dbReference type="ARBA" id="ARBA00022692"/>
    </source>
</evidence>
<evidence type="ECO:0000256" key="23">
    <source>
        <dbReference type="ARBA" id="ARBA00035403"/>
    </source>
</evidence>
<dbReference type="EC" id="4.1.1.35" evidence="5"/>
<evidence type="ECO:0000256" key="22">
    <source>
        <dbReference type="ARBA" id="ARBA00035278"/>
    </source>
</evidence>
<dbReference type="InterPro" id="IPR036047">
    <property type="entry name" value="F-box-like_dom_sf"/>
</dbReference>
<dbReference type="GO" id="GO:0000139">
    <property type="term" value="C:Golgi membrane"/>
    <property type="evidence" value="ECO:0007669"/>
    <property type="project" value="UniProtKB-SubCell"/>
</dbReference>
<comment type="pathway">
    <text evidence="2">Nucleotide-sugar biosynthesis; UDP-alpha-D-xylose biosynthesis; UDP-alpha-D-xylose from UDP-alpha-D-glucuronate: step 1/1.</text>
</comment>
<evidence type="ECO:0000313" key="31">
    <source>
        <dbReference type="Proteomes" id="UP000183832"/>
    </source>
</evidence>
<dbReference type="InterPro" id="IPR019775">
    <property type="entry name" value="WD40_repeat_CS"/>
</dbReference>
<dbReference type="PROSITE" id="PS00678">
    <property type="entry name" value="WD_REPEATS_1"/>
    <property type="match status" value="4"/>
</dbReference>
<keyword evidence="8" id="KW-0812">Transmembrane</keyword>
<evidence type="ECO:0000256" key="20">
    <source>
        <dbReference type="ARBA" id="ARBA00023274"/>
    </source>
</evidence>
<dbReference type="InterPro" id="IPR036291">
    <property type="entry name" value="NAD(P)-bd_dom_sf"/>
</dbReference>
<evidence type="ECO:0000256" key="28">
    <source>
        <dbReference type="SAM" id="MobiDB-lite"/>
    </source>
</evidence>
<dbReference type="PROSITE" id="PS50181">
    <property type="entry name" value="FBOX"/>
    <property type="match status" value="1"/>
</dbReference>
<keyword evidence="15" id="KW-0520">NAD</keyword>
<evidence type="ECO:0000256" key="19">
    <source>
        <dbReference type="ARBA" id="ARBA00023239"/>
    </source>
</evidence>
<feature type="repeat" description="WD" evidence="26">
    <location>
        <begin position="936"/>
        <end position="975"/>
    </location>
</feature>
<keyword evidence="7 26" id="KW-0853">WD repeat</keyword>
<dbReference type="InterPro" id="IPR016040">
    <property type="entry name" value="NAD(P)-bd_dom"/>
</dbReference>
<evidence type="ECO:0000256" key="26">
    <source>
        <dbReference type="PROSITE-ProRule" id="PRU00221"/>
    </source>
</evidence>
<feature type="repeat" description="WD" evidence="26">
    <location>
        <begin position="1019"/>
        <end position="1058"/>
    </location>
</feature>
<evidence type="ECO:0000256" key="15">
    <source>
        <dbReference type="ARBA" id="ARBA00023027"/>
    </source>
</evidence>
<feature type="compositionally biased region" description="Basic and acidic residues" evidence="28">
    <location>
        <begin position="279"/>
        <end position="305"/>
    </location>
</feature>
<dbReference type="SUPFAM" id="SSF51735">
    <property type="entry name" value="NAD(P)-binding Rossmann-fold domains"/>
    <property type="match status" value="1"/>
</dbReference>
<evidence type="ECO:0000256" key="13">
    <source>
        <dbReference type="ARBA" id="ARBA00022980"/>
    </source>
</evidence>
<evidence type="ECO:0000256" key="21">
    <source>
        <dbReference type="ARBA" id="ARBA00031585"/>
    </source>
</evidence>
<dbReference type="SUPFAM" id="SSF81383">
    <property type="entry name" value="F-box domain"/>
    <property type="match status" value="1"/>
</dbReference>
<keyword evidence="17" id="KW-0472">Membrane</keyword>
<dbReference type="OrthoDB" id="19711at2759"/>
<evidence type="ECO:0000256" key="7">
    <source>
        <dbReference type="ARBA" id="ARBA00022574"/>
    </source>
</evidence>
<feature type="compositionally biased region" description="Low complexity" evidence="28">
    <location>
        <begin position="333"/>
        <end position="346"/>
    </location>
</feature>
<feature type="region of interest" description="Disordered" evidence="28">
    <location>
        <begin position="223"/>
        <end position="352"/>
    </location>
</feature>
<evidence type="ECO:0000256" key="3">
    <source>
        <dbReference type="ARBA" id="ARBA00007505"/>
    </source>
</evidence>
<dbReference type="GO" id="GO:0048040">
    <property type="term" value="F:UDP-glucuronate decarboxylase activity"/>
    <property type="evidence" value="ECO:0007669"/>
    <property type="project" value="UniProtKB-EC"/>
</dbReference>
<dbReference type="GO" id="GO:0032580">
    <property type="term" value="C:Golgi cisterna membrane"/>
    <property type="evidence" value="ECO:0007669"/>
    <property type="project" value="UniProtKB-SubCell"/>
</dbReference>
<dbReference type="PANTHER" id="PTHR14604:SF4">
    <property type="entry name" value="F-BOX DOMAIN-CONTAINING PROTEIN"/>
    <property type="match status" value="1"/>
</dbReference>
<evidence type="ECO:0000256" key="4">
    <source>
        <dbReference type="ARBA" id="ARBA00009312"/>
    </source>
</evidence>
<feature type="compositionally biased region" description="Basic and acidic residues" evidence="28">
    <location>
        <begin position="236"/>
        <end position="272"/>
    </location>
</feature>
<feature type="repeat" description="WD" evidence="26">
    <location>
        <begin position="1059"/>
        <end position="1090"/>
    </location>
</feature>
<dbReference type="Pfam" id="PF00400">
    <property type="entry name" value="WD40"/>
    <property type="match status" value="7"/>
</dbReference>
<comment type="catalytic activity">
    <reaction evidence="25">
        <text>UDP-alpha-D-glucuronate + H(+) = UDP-alpha-D-xylose + CO2</text>
        <dbReference type="Rhea" id="RHEA:23916"/>
        <dbReference type="ChEBI" id="CHEBI:15378"/>
        <dbReference type="ChEBI" id="CHEBI:16526"/>
        <dbReference type="ChEBI" id="CHEBI:57632"/>
        <dbReference type="ChEBI" id="CHEBI:58052"/>
        <dbReference type="EC" id="4.1.1.35"/>
    </reaction>
    <physiologicalReaction direction="left-to-right" evidence="25">
        <dbReference type="Rhea" id="RHEA:23917"/>
    </physiologicalReaction>
</comment>
<evidence type="ECO:0000256" key="27">
    <source>
        <dbReference type="SAM" id="Coils"/>
    </source>
</evidence>
<evidence type="ECO:0000256" key="17">
    <source>
        <dbReference type="ARBA" id="ARBA00023136"/>
    </source>
</evidence>
<dbReference type="SMART" id="SM01405">
    <property type="entry name" value="Ribosomal_S6e"/>
    <property type="match status" value="1"/>
</dbReference>
<feature type="coiled-coil region" evidence="27">
    <location>
        <begin position="379"/>
        <end position="418"/>
    </location>
</feature>
<dbReference type="Gene3D" id="1.20.5.2650">
    <property type="match status" value="1"/>
</dbReference>
<evidence type="ECO:0000256" key="11">
    <source>
        <dbReference type="ARBA" id="ARBA00022793"/>
    </source>
</evidence>
<evidence type="ECO:0000256" key="2">
    <source>
        <dbReference type="ARBA" id="ARBA00005100"/>
    </source>
</evidence>
<keyword evidence="18" id="KW-0325">Glycoprotein</keyword>
<dbReference type="InterPro" id="IPR001377">
    <property type="entry name" value="Ribosomal_eS6"/>
</dbReference>
<dbReference type="CDD" id="cd05230">
    <property type="entry name" value="UGD_SDR_e"/>
    <property type="match status" value="1"/>
</dbReference>
<evidence type="ECO:0000256" key="25">
    <source>
        <dbReference type="ARBA" id="ARBA00049410"/>
    </source>
</evidence>
<dbReference type="InterPro" id="IPR050995">
    <property type="entry name" value="WD-F-box_domain-protein"/>
</dbReference>
<proteinExistence type="inferred from homology"/>
<gene>
    <name evidence="30" type="primary">putative F-box</name>
    <name evidence="30" type="ORF">CLUMA_CG010312</name>
</gene>
<keyword evidence="9" id="KW-0677">Repeat</keyword>
<keyword evidence="12" id="KW-0735">Signal-anchor</keyword>
<dbReference type="AlphaFoldDB" id="A0A1J1I9I5"/>
<evidence type="ECO:0000256" key="16">
    <source>
        <dbReference type="ARBA" id="ARBA00023034"/>
    </source>
</evidence>
<dbReference type="GO" id="GO:0046983">
    <property type="term" value="F:protein dimerization activity"/>
    <property type="evidence" value="ECO:0007669"/>
    <property type="project" value="InterPro"/>
</dbReference>